<feature type="domain" description="Aminotransferase class V" evidence="1">
    <location>
        <begin position="35"/>
        <end position="406"/>
    </location>
</feature>
<dbReference type="AlphaFoldDB" id="A0A8J6M844"/>
<protein>
    <submittedName>
        <fullName evidence="2">Aminotransferase class V-fold PLP-dependent enzyme</fullName>
    </submittedName>
</protein>
<dbReference type="Proteomes" id="UP000607645">
    <property type="component" value="Unassembled WGS sequence"/>
</dbReference>
<gene>
    <name evidence="2" type="ORF">H8S62_10340</name>
</gene>
<dbReference type="NCBIfam" id="TIGR01977">
    <property type="entry name" value="am_tr_V_EF2568"/>
    <property type="match status" value="1"/>
</dbReference>
<keyword evidence="2" id="KW-0808">Transferase</keyword>
<name>A0A8J6M844_9FIRM</name>
<dbReference type="EMBL" id="JACOPQ010000007">
    <property type="protein sequence ID" value="MBC5737402.1"/>
    <property type="molecule type" value="Genomic_DNA"/>
</dbReference>
<evidence type="ECO:0000313" key="2">
    <source>
        <dbReference type="EMBL" id="MBC5737402.1"/>
    </source>
</evidence>
<dbReference type="PANTHER" id="PTHR43586">
    <property type="entry name" value="CYSTEINE DESULFURASE"/>
    <property type="match status" value="1"/>
</dbReference>
<dbReference type="Gene3D" id="3.40.640.10">
    <property type="entry name" value="Type I PLP-dependent aspartate aminotransferase-like (Major domain)"/>
    <property type="match status" value="1"/>
</dbReference>
<dbReference type="InterPro" id="IPR015424">
    <property type="entry name" value="PyrdxlP-dep_Trfase"/>
</dbReference>
<proteinExistence type="predicted"/>
<accession>A0A8J6M844</accession>
<organism evidence="2 3">
    <name type="scientific">Lawsonibacter faecis</name>
    <dbReference type="NCBI Taxonomy" id="2763052"/>
    <lineage>
        <taxon>Bacteria</taxon>
        <taxon>Bacillati</taxon>
        <taxon>Bacillota</taxon>
        <taxon>Clostridia</taxon>
        <taxon>Eubacteriales</taxon>
        <taxon>Oscillospiraceae</taxon>
        <taxon>Lawsonibacter</taxon>
    </lineage>
</organism>
<dbReference type="Pfam" id="PF00266">
    <property type="entry name" value="Aminotran_5"/>
    <property type="match status" value="1"/>
</dbReference>
<dbReference type="Gene3D" id="3.90.1150.10">
    <property type="entry name" value="Aspartate Aminotransferase, domain 1"/>
    <property type="match status" value="1"/>
</dbReference>
<dbReference type="GO" id="GO:0008483">
    <property type="term" value="F:transaminase activity"/>
    <property type="evidence" value="ECO:0007669"/>
    <property type="project" value="UniProtKB-KW"/>
</dbReference>
<reference evidence="2" key="1">
    <citation type="submission" date="2020-08" db="EMBL/GenBank/DDBJ databases">
        <title>Genome public.</title>
        <authorList>
            <person name="Liu C."/>
            <person name="Sun Q."/>
        </authorList>
    </citation>
    <scope>NUCLEOTIDE SEQUENCE</scope>
    <source>
        <strain evidence="2">NSJ-52</strain>
    </source>
</reference>
<keyword evidence="2" id="KW-0032">Aminotransferase</keyword>
<comment type="caution">
    <text evidence="2">The sequence shown here is derived from an EMBL/GenBank/DDBJ whole genome shotgun (WGS) entry which is preliminary data.</text>
</comment>
<dbReference type="InterPro" id="IPR015422">
    <property type="entry name" value="PyrdxlP-dep_Trfase_small"/>
</dbReference>
<sequence>MGCGSRTTRFVWQSRRKSGSLRNYFYTGGLILRKVYMDNAATSYPKAPGVGAAMANYIENVGCNIGRGGYQSAYDAAGVALDTRERLNALVHGPGARNVILTPGATYGLNFLLKGLLRPGDRVLTSPMEHNAVLRPLKQLEQAGVQVEYVPCDGRGVLDLERAGAQIGTKPRAVILTHASNVSGGMMPIEKIGPLCRRAGVFFLVDGAQTVGMHPVDMAEMCIDALAFPGHKGLLGPQGIGGMVVTDALAGAIDPLVAGGTGSLSHSLEMPDFLPDRFEPGTLNLPGVYGLNAALQYLKQQGDALREREYRLTRHLLARMLELEGDGLRVLGPTEVFNPRAGVVSVDFTGLDNGEAAFRLEQESGVATRCGLHCAPTAHLTLGSYPQGAVRFSVGPFNTFAEIDYVQGAVYNLLCR</sequence>
<dbReference type="InterPro" id="IPR000192">
    <property type="entry name" value="Aminotrans_V_dom"/>
</dbReference>
<keyword evidence="3" id="KW-1185">Reference proteome</keyword>
<dbReference type="InterPro" id="IPR015421">
    <property type="entry name" value="PyrdxlP-dep_Trfase_major"/>
</dbReference>
<evidence type="ECO:0000313" key="3">
    <source>
        <dbReference type="Proteomes" id="UP000607645"/>
    </source>
</evidence>
<dbReference type="SUPFAM" id="SSF53383">
    <property type="entry name" value="PLP-dependent transferases"/>
    <property type="match status" value="1"/>
</dbReference>
<evidence type="ECO:0000259" key="1">
    <source>
        <dbReference type="Pfam" id="PF00266"/>
    </source>
</evidence>
<dbReference type="InterPro" id="IPR010969">
    <property type="entry name" value="Cys_dSase-rel_unknwn_funct"/>
</dbReference>
<dbReference type="PANTHER" id="PTHR43586:SF4">
    <property type="entry name" value="ISOPENICILLIN N EPIMERASE"/>
    <property type="match status" value="1"/>
</dbReference>